<evidence type="ECO:0000256" key="4">
    <source>
        <dbReference type="ARBA" id="ARBA00016461"/>
    </source>
</evidence>
<evidence type="ECO:0000256" key="12">
    <source>
        <dbReference type="RuleBase" id="RU363101"/>
    </source>
</evidence>
<dbReference type="EMBL" id="SMAO01000014">
    <property type="protein sequence ID" value="TCT18129.1"/>
    <property type="molecule type" value="Genomic_DNA"/>
</dbReference>
<evidence type="ECO:0000256" key="5">
    <source>
        <dbReference type="ARBA" id="ARBA00022448"/>
    </source>
</evidence>
<evidence type="ECO:0000313" key="13">
    <source>
        <dbReference type="EMBL" id="TCT18129.1"/>
    </source>
</evidence>
<evidence type="ECO:0000256" key="11">
    <source>
        <dbReference type="ARBA" id="ARBA00023136"/>
    </source>
</evidence>
<comment type="similarity">
    <text evidence="3 12">Belongs to the CcmD/CycX/HelD family.</text>
</comment>
<evidence type="ECO:0000313" key="14">
    <source>
        <dbReference type="Proteomes" id="UP000295717"/>
    </source>
</evidence>
<dbReference type="PANTHER" id="PTHR37531">
    <property type="entry name" value="HEME EXPORTER PROTEIN D"/>
    <property type="match status" value="1"/>
</dbReference>
<dbReference type="AlphaFoldDB" id="A0A4R3MQN7"/>
<evidence type="ECO:0000256" key="3">
    <source>
        <dbReference type="ARBA" id="ARBA00008741"/>
    </source>
</evidence>
<dbReference type="GO" id="GO:0015886">
    <property type="term" value="P:heme transport"/>
    <property type="evidence" value="ECO:0007669"/>
    <property type="project" value="InterPro"/>
</dbReference>
<dbReference type="PANTHER" id="PTHR37531:SF1">
    <property type="entry name" value="HEME EXPORTER PROTEIN D"/>
    <property type="match status" value="1"/>
</dbReference>
<keyword evidence="5 12" id="KW-0813">Transport</keyword>
<sequence length="57" mass="6643">MSQFFSQGGYAFFVWGAYGMVALLLLAEILQLRAQRRTILARLGRLSRIRETEQRHD</sequence>
<evidence type="ECO:0000256" key="8">
    <source>
        <dbReference type="ARBA" id="ARBA00022692"/>
    </source>
</evidence>
<accession>A0A4R3MQN7</accession>
<dbReference type="NCBIfam" id="TIGR03141">
    <property type="entry name" value="cytochro_ccmD"/>
    <property type="match status" value="1"/>
</dbReference>
<dbReference type="GO" id="GO:0005886">
    <property type="term" value="C:plasma membrane"/>
    <property type="evidence" value="ECO:0007669"/>
    <property type="project" value="UniProtKB-SubCell"/>
</dbReference>
<keyword evidence="14" id="KW-1185">Reference proteome</keyword>
<evidence type="ECO:0000256" key="9">
    <source>
        <dbReference type="ARBA" id="ARBA00022748"/>
    </source>
</evidence>
<feature type="transmembrane region" description="Helical" evidence="12">
    <location>
        <begin position="12"/>
        <end position="32"/>
    </location>
</feature>
<evidence type="ECO:0000256" key="1">
    <source>
        <dbReference type="ARBA" id="ARBA00002442"/>
    </source>
</evidence>
<organism evidence="13 14">
    <name type="scientific">Thiobaca trueperi</name>
    <dbReference type="NCBI Taxonomy" id="127458"/>
    <lineage>
        <taxon>Bacteria</taxon>
        <taxon>Pseudomonadati</taxon>
        <taxon>Pseudomonadota</taxon>
        <taxon>Gammaproteobacteria</taxon>
        <taxon>Chromatiales</taxon>
        <taxon>Chromatiaceae</taxon>
        <taxon>Thiobaca</taxon>
    </lineage>
</organism>
<dbReference type="Proteomes" id="UP000295717">
    <property type="component" value="Unassembled WGS sequence"/>
</dbReference>
<comment type="function">
    <text evidence="1 12">Required for the export of heme to the periplasm for the biogenesis of c-type cytochromes.</text>
</comment>
<keyword evidence="7 12" id="KW-0997">Cell inner membrane</keyword>
<dbReference type="GO" id="GO:0017004">
    <property type="term" value="P:cytochrome complex assembly"/>
    <property type="evidence" value="ECO:0007669"/>
    <property type="project" value="UniProtKB-KW"/>
</dbReference>
<dbReference type="InterPro" id="IPR052075">
    <property type="entry name" value="Heme_exporter_D"/>
</dbReference>
<dbReference type="InterPro" id="IPR007078">
    <property type="entry name" value="Haem_export_protD_CcmD"/>
</dbReference>
<evidence type="ECO:0000256" key="10">
    <source>
        <dbReference type="ARBA" id="ARBA00022989"/>
    </source>
</evidence>
<evidence type="ECO:0000256" key="2">
    <source>
        <dbReference type="ARBA" id="ARBA00004377"/>
    </source>
</evidence>
<gene>
    <name evidence="13" type="ORF">EDC35_11431</name>
</gene>
<proteinExistence type="inferred from homology"/>
<name>A0A4R3MQN7_9GAMM</name>
<evidence type="ECO:0000256" key="7">
    <source>
        <dbReference type="ARBA" id="ARBA00022519"/>
    </source>
</evidence>
<dbReference type="GO" id="GO:1903607">
    <property type="term" value="P:cytochrome c biosynthetic process"/>
    <property type="evidence" value="ECO:0007669"/>
    <property type="project" value="TreeGrafter"/>
</dbReference>
<evidence type="ECO:0000256" key="6">
    <source>
        <dbReference type="ARBA" id="ARBA00022475"/>
    </source>
</evidence>
<dbReference type="Pfam" id="PF04995">
    <property type="entry name" value="CcmD"/>
    <property type="match status" value="1"/>
</dbReference>
<keyword evidence="8 12" id="KW-0812">Transmembrane</keyword>
<comment type="caution">
    <text evidence="13">The sequence shown here is derived from an EMBL/GenBank/DDBJ whole genome shotgun (WGS) entry which is preliminary data.</text>
</comment>
<protein>
    <recommendedName>
        <fullName evidence="4 12">Heme exporter protein D</fullName>
    </recommendedName>
</protein>
<comment type="subcellular location">
    <subcellularLocation>
        <location evidence="2 12">Cell inner membrane</location>
        <topology evidence="2 12">Single-pass membrane protein</topology>
    </subcellularLocation>
</comment>
<keyword evidence="9 12" id="KW-0201">Cytochrome c-type biogenesis</keyword>
<keyword evidence="6 12" id="KW-1003">Cell membrane</keyword>
<reference evidence="13 14" key="1">
    <citation type="submission" date="2019-03" db="EMBL/GenBank/DDBJ databases">
        <title>Genomic Encyclopedia of Type Strains, Phase IV (KMG-IV): sequencing the most valuable type-strain genomes for metagenomic binning, comparative biology and taxonomic classification.</title>
        <authorList>
            <person name="Goeker M."/>
        </authorList>
    </citation>
    <scope>NUCLEOTIDE SEQUENCE [LARGE SCALE GENOMIC DNA]</scope>
    <source>
        <strain evidence="13 14">DSM 13587</strain>
    </source>
</reference>
<keyword evidence="11 12" id="KW-0472">Membrane</keyword>
<dbReference type="RefSeq" id="WP_132978657.1">
    <property type="nucleotide sequence ID" value="NZ_SMAO01000014.1"/>
</dbReference>
<keyword evidence="10 12" id="KW-1133">Transmembrane helix</keyword>